<dbReference type="AlphaFoldDB" id="A0A6J4P709"/>
<protein>
    <submittedName>
        <fullName evidence="2">Uncharacterized protein</fullName>
    </submittedName>
</protein>
<feature type="compositionally biased region" description="Low complexity" evidence="1">
    <location>
        <begin position="54"/>
        <end position="67"/>
    </location>
</feature>
<feature type="compositionally biased region" description="Basic residues" evidence="1">
    <location>
        <begin position="91"/>
        <end position="101"/>
    </location>
</feature>
<feature type="compositionally biased region" description="Basic and acidic residues" evidence="1">
    <location>
        <begin position="232"/>
        <end position="251"/>
    </location>
</feature>
<feature type="compositionally biased region" description="Basic and acidic residues" evidence="1">
    <location>
        <begin position="410"/>
        <end position="432"/>
    </location>
</feature>
<evidence type="ECO:0000256" key="1">
    <source>
        <dbReference type="SAM" id="MobiDB-lite"/>
    </source>
</evidence>
<proteinExistence type="predicted"/>
<feature type="compositionally biased region" description="Pro residues" evidence="1">
    <location>
        <begin position="20"/>
        <end position="32"/>
    </location>
</feature>
<feature type="compositionally biased region" description="Basic residues" evidence="1">
    <location>
        <begin position="141"/>
        <end position="171"/>
    </location>
</feature>
<name>A0A6J4P709_9ACTN</name>
<dbReference type="EMBL" id="CADCUY010000240">
    <property type="protein sequence ID" value="CAA9406235.1"/>
    <property type="molecule type" value="Genomic_DNA"/>
</dbReference>
<feature type="non-terminal residue" evidence="2">
    <location>
        <position position="1"/>
    </location>
</feature>
<feature type="compositionally biased region" description="Basic and acidic residues" evidence="1">
    <location>
        <begin position="1"/>
        <end position="10"/>
    </location>
</feature>
<feature type="region of interest" description="Disordered" evidence="1">
    <location>
        <begin position="1"/>
        <end position="101"/>
    </location>
</feature>
<sequence>GADRPAERAPGKLRRRRLPHPPPPQARGPRPPGRSHELPQVRRPRHHRRRRRPVVGGVRPLPLHRLPGGPGLRLGRRRRPRHPVLPQPRGRALHPRHGRDRAHRLQPLLAALGRRLRAAHLLREPLARLGDQLGHPAQLPLRRRAPLHRHRPAAADRRHPHPRARGLRGHGARPEAQGGGRGPAVPRRRDLRRRGRGVERRPADRHRGDDPRPGAGLRPAARRARLRRRGRRPEPRAGELDARQGLRDGRVRAPPGQPDHRPARGRAQHRLRLRAHEGEPRALARLVALRQRRAAEHLRAHHLPDDPLHLDARLLHGLRPRGPGQRRQLHPDRGPGARGARRAVVPVLLLVRRRLRPVQRRARDRRLHLPDGGRRHQDLLPARREREPGLRPPGLGPGGDRHRRAGRGLRPADRAARDLRRGGRVHDVHLLRAADPGQPAHPPRPDPHPRLPPGDDGVVDPAVRDALLRRRAGAAGDPLRGL</sequence>
<feature type="compositionally biased region" description="Basic residues" evidence="1">
    <location>
        <begin position="42"/>
        <end position="53"/>
    </location>
</feature>
<feature type="compositionally biased region" description="Basic and acidic residues" evidence="1">
    <location>
        <begin position="196"/>
        <end position="212"/>
    </location>
</feature>
<reference evidence="2" key="1">
    <citation type="submission" date="2020-02" db="EMBL/GenBank/DDBJ databases">
        <authorList>
            <person name="Meier V. D."/>
        </authorList>
    </citation>
    <scope>NUCLEOTIDE SEQUENCE</scope>
    <source>
        <strain evidence="2">AVDCRST_MAG35</strain>
    </source>
</reference>
<evidence type="ECO:0000313" key="2">
    <source>
        <dbReference type="EMBL" id="CAA9406235.1"/>
    </source>
</evidence>
<feature type="region of interest" description="Disordered" evidence="1">
    <location>
        <begin position="319"/>
        <end position="340"/>
    </location>
</feature>
<feature type="non-terminal residue" evidence="2">
    <location>
        <position position="482"/>
    </location>
</feature>
<organism evidence="2">
    <name type="scientific">uncultured Quadrisphaera sp</name>
    <dbReference type="NCBI Taxonomy" id="904978"/>
    <lineage>
        <taxon>Bacteria</taxon>
        <taxon>Bacillati</taxon>
        <taxon>Actinomycetota</taxon>
        <taxon>Actinomycetes</taxon>
        <taxon>Kineosporiales</taxon>
        <taxon>Kineosporiaceae</taxon>
        <taxon>Quadrisphaera</taxon>
        <taxon>environmental samples</taxon>
    </lineage>
</organism>
<feature type="region of interest" description="Disordered" evidence="1">
    <location>
        <begin position="133"/>
        <end position="266"/>
    </location>
</feature>
<accession>A0A6J4P709</accession>
<gene>
    <name evidence="2" type="ORF">AVDCRST_MAG35-1174</name>
</gene>
<feature type="compositionally biased region" description="Basic and acidic residues" evidence="1">
    <location>
        <begin position="367"/>
        <end position="389"/>
    </location>
</feature>
<feature type="compositionally biased region" description="Basic residues" evidence="1">
    <location>
        <begin position="220"/>
        <end position="231"/>
    </location>
</feature>
<feature type="region of interest" description="Disordered" evidence="1">
    <location>
        <begin position="362"/>
        <end position="460"/>
    </location>
</feature>